<dbReference type="InterPro" id="IPR036291">
    <property type="entry name" value="NAD(P)-bd_dom_sf"/>
</dbReference>
<dbReference type="Proteomes" id="UP001454036">
    <property type="component" value="Unassembled WGS sequence"/>
</dbReference>
<evidence type="ECO:0000313" key="3">
    <source>
        <dbReference type="EMBL" id="GAA0143595.1"/>
    </source>
</evidence>
<dbReference type="GO" id="GO:0016491">
    <property type="term" value="F:oxidoreductase activity"/>
    <property type="evidence" value="ECO:0007669"/>
    <property type="project" value="UniProtKB-KW"/>
</dbReference>
<dbReference type="SUPFAM" id="SSF51735">
    <property type="entry name" value="NAD(P)-binding Rossmann-fold domains"/>
    <property type="match status" value="1"/>
</dbReference>
<comment type="similarity">
    <text evidence="1">Belongs to the short-chain dehydrogenases/reductases (SDR) family.</text>
</comment>
<reference evidence="3 4" key="1">
    <citation type="submission" date="2024-01" db="EMBL/GenBank/DDBJ databases">
        <title>The complete chloroplast genome sequence of Lithospermum erythrorhizon: insights into the phylogenetic relationship among Boraginaceae species and the maternal lineages of purple gromwells.</title>
        <authorList>
            <person name="Okada T."/>
            <person name="Watanabe K."/>
        </authorList>
    </citation>
    <scope>NUCLEOTIDE SEQUENCE [LARGE SCALE GENOMIC DNA]</scope>
</reference>
<dbReference type="Pfam" id="PF00106">
    <property type="entry name" value="adh_short"/>
    <property type="match status" value="1"/>
</dbReference>
<organism evidence="3 4">
    <name type="scientific">Lithospermum erythrorhizon</name>
    <name type="common">Purple gromwell</name>
    <name type="synonym">Lithospermum officinale var. erythrorhizon</name>
    <dbReference type="NCBI Taxonomy" id="34254"/>
    <lineage>
        <taxon>Eukaryota</taxon>
        <taxon>Viridiplantae</taxon>
        <taxon>Streptophyta</taxon>
        <taxon>Embryophyta</taxon>
        <taxon>Tracheophyta</taxon>
        <taxon>Spermatophyta</taxon>
        <taxon>Magnoliopsida</taxon>
        <taxon>eudicotyledons</taxon>
        <taxon>Gunneridae</taxon>
        <taxon>Pentapetalae</taxon>
        <taxon>asterids</taxon>
        <taxon>lamiids</taxon>
        <taxon>Boraginales</taxon>
        <taxon>Boraginaceae</taxon>
        <taxon>Boraginoideae</taxon>
        <taxon>Lithospermeae</taxon>
        <taxon>Lithospermum</taxon>
    </lineage>
</organism>
<dbReference type="PANTHER" id="PTHR24320">
    <property type="entry name" value="RETINOL DEHYDROGENASE"/>
    <property type="match status" value="1"/>
</dbReference>
<dbReference type="AlphaFoldDB" id="A0AAV3NW68"/>
<evidence type="ECO:0000256" key="2">
    <source>
        <dbReference type="ARBA" id="ARBA00023002"/>
    </source>
</evidence>
<name>A0AAV3NW68_LITER</name>
<evidence type="ECO:0000256" key="1">
    <source>
        <dbReference type="ARBA" id="ARBA00006484"/>
    </source>
</evidence>
<dbReference type="PANTHER" id="PTHR24320:SF227">
    <property type="entry name" value="RETINOL DEHYDROGENASE 11"/>
    <property type="match status" value="1"/>
</dbReference>
<sequence>MIQMKEAFSFLCSSQFWRMALKWTFSLIISYIQLISQNIFSTKPKCYPQTTPSLKTPICIITGASSGLGAAAAHALSKEGFFVVLAGRSTQSLSKIVNSIQKLNNDACLKAFEVDISCFESIMKFKVSLMQWLSDAGMHPSIQLLINNAGILATSHRRTAEGYDE</sequence>
<protein>
    <submittedName>
        <fullName evidence="3">Dehydrogenase</fullName>
    </submittedName>
</protein>
<keyword evidence="2" id="KW-0560">Oxidoreductase</keyword>
<comment type="caution">
    <text evidence="3">The sequence shown here is derived from an EMBL/GenBank/DDBJ whole genome shotgun (WGS) entry which is preliminary data.</text>
</comment>
<dbReference type="InterPro" id="IPR002347">
    <property type="entry name" value="SDR_fam"/>
</dbReference>
<dbReference type="EMBL" id="BAABME010000535">
    <property type="protein sequence ID" value="GAA0143595.1"/>
    <property type="molecule type" value="Genomic_DNA"/>
</dbReference>
<gene>
    <name evidence="3" type="ORF">LIER_04244</name>
</gene>
<dbReference type="PRINTS" id="PR00081">
    <property type="entry name" value="GDHRDH"/>
</dbReference>
<keyword evidence="4" id="KW-1185">Reference proteome</keyword>
<proteinExistence type="inferred from homology"/>
<accession>A0AAV3NW68</accession>
<evidence type="ECO:0000313" key="4">
    <source>
        <dbReference type="Proteomes" id="UP001454036"/>
    </source>
</evidence>
<dbReference type="Gene3D" id="3.40.50.720">
    <property type="entry name" value="NAD(P)-binding Rossmann-like Domain"/>
    <property type="match status" value="1"/>
</dbReference>